<dbReference type="Proteomes" id="UP000479710">
    <property type="component" value="Unassembled WGS sequence"/>
</dbReference>
<feature type="compositionally biased region" description="Basic and acidic residues" evidence="1">
    <location>
        <begin position="20"/>
        <end position="33"/>
    </location>
</feature>
<name>A0A6G1CE83_9ORYZ</name>
<reference evidence="2 3" key="1">
    <citation type="submission" date="2019-11" db="EMBL/GenBank/DDBJ databases">
        <title>Whole genome sequence of Oryza granulata.</title>
        <authorList>
            <person name="Li W."/>
        </authorList>
    </citation>
    <scope>NUCLEOTIDE SEQUENCE [LARGE SCALE GENOMIC DNA]</scope>
    <source>
        <strain evidence="3">cv. Menghai</strain>
        <tissue evidence="2">Leaf</tissue>
    </source>
</reference>
<dbReference type="OrthoDB" id="980935at2759"/>
<dbReference type="PANTHER" id="PTHR31818:SF12">
    <property type="entry name" value="O-FUCOSYLTRANSFERASE FAMILY PROTEIN"/>
    <property type="match status" value="1"/>
</dbReference>
<keyword evidence="3" id="KW-1185">Reference proteome</keyword>
<feature type="region of interest" description="Disordered" evidence="1">
    <location>
        <begin position="1"/>
        <end position="66"/>
    </location>
</feature>
<evidence type="ECO:0000313" key="3">
    <source>
        <dbReference type="Proteomes" id="UP000479710"/>
    </source>
</evidence>
<sequence>MSWDSFSSRVRMVQKGFMGEPKELRPGRGEFHENPSTCESEAEEDAPGEKEETIDPEADDDALRLN</sequence>
<organism evidence="2 3">
    <name type="scientific">Oryza meyeriana var. granulata</name>
    <dbReference type="NCBI Taxonomy" id="110450"/>
    <lineage>
        <taxon>Eukaryota</taxon>
        <taxon>Viridiplantae</taxon>
        <taxon>Streptophyta</taxon>
        <taxon>Embryophyta</taxon>
        <taxon>Tracheophyta</taxon>
        <taxon>Spermatophyta</taxon>
        <taxon>Magnoliopsida</taxon>
        <taxon>Liliopsida</taxon>
        <taxon>Poales</taxon>
        <taxon>Poaceae</taxon>
        <taxon>BOP clade</taxon>
        <taxon>Oryzoideae</taxon>
        <taxon>Oryzeae</taxon>
        <taxon>Oryzinae</taxon>
        <taxon>Oryza</taxon>
        <taxon>Oryza meyeriana</taxon>
    </lineage>
</organism>
<comment type="caution">
    <text evidence="2">The sequence shown here is derived from an EMBL/GenBank/DDBJ whole genome shotgun (WGS) entry which is preliminary data.</text>
</comment>
<evidence type="ECO:0000313" key="2">
    <source>
        <dbReference type="EMBL" id="KAF0898361.1"/>
    </source>
</evidence>
<dbReference type="EMBL" id="SPHZ02000009">
    <property type="protein sequence ID" value="KAF0898361.1"/>
    <property type="molecule type" value="Genomic_DNA"/>
</dbReference>
<dbReference type="PANTHER" id="PTHR31818">
    <property type="entry name" value="O-FUCOSYLTRANSFERASE 16"/>
    <property type="match status" value="1"/>
</dbReference>
<proteinExistence type="predicted"/>
<accession>A0A6G1CE83</accession>
<dbReference type="AlphaFoldDB" id="A0A6G1CE83"/>
<gene>
    <name evidence="2" type="ORF">E2562_007211</name>
</gene>
<protein>
    <submittedName>
        <fullName evidence="2">Uncharacterized protein</fullName>
    </submittedName>
</protein>
<evidence type="ECO:0000256" key="1">
    <source>
        <dbReference type="SAM" id="MobiDB-lite"/>
    </source>
</evidence>